<accession>A0A0A3IRS3</accession>
<name>A0A0A3IRS3_9BACI</name>
<evidence type="ECO:0000313" key="2">
    <source>
        <dbReference type="Proteomes" id="UP000030437"/>
    </source>
</evidence>
<protein>
    <submittedName>
        <fullName evidence="1">Uncharacterized protein</fullName>
    </submittedName>
</protein>
<keyword evidence="2" id="KW-1185">Reference proteome</keyword>
<reference evidence="1 2" key="1">
    <citation type="submission" date="2014-02" db="EMBL/GenBank/DDBJ databases">
        <title>Draft genome sequence of Lysinibacillus odysseyi NBRC 100172.</title>
        <authorList>
            <person name="Zhang F."/>
            <person name="Wang G."/>
            <person name="Zhang L."/>
        </authorList>
    </citation>
    <scope>NUCLEOTIDE SEQUENCE [LARGE SCALE GENOMIC DNA]</scope>
    <source>
        <strain evidence="1 2">NBRC 100172</strain>
    </source>
</reference>
<proteinExistence type="predicted"/>
<comment type="caution">
    <text evidence="1">The sequence shown here is derived from an EMBL/GenBank/DDBJ whole genome shotgun (WGS) entry which is preliminary data.</text>
</comment>
<evidence type="ECO:0000313" key="1">
    <source>
        <dbReference type="EMBL" id="KGR86155.1"/>
    </source>
</evidence>
<organism evidence="1 2">
    <name type="scientific">Lysinibacillus odysseyi 34hs-1 = NBRC 100172</name>
    <dbReference type="NCBI Taxonomy" id="1220589"/>
    <lineage>
        <taxon>Bacteria</taxon>
        <taxon>Bacillati</taxon>
        <taxon>Bacillota</taxon>
        <taxon>Bacilli</taxon>
        <taxon>Bacillales</taxon>
        <taxon>Bacillaceae</taxon>
        <taxon>Lysinibacillus</taxon>
    </lineage>
</organism>
<dbReference type="AlphaFoldDB" id="A0A0A3IRS3"/>
<gene>
    <name evidence="1" type="ORF">CD32_07095</name>
</gene>
<dbReference type="Proteomes" id="UP000030437">
    <property type="component" value="Unassembled WGS sequence"/>
</dbReference>
<sequence length="80" mass="9321">MYIKQGGMIHHIFSTKILHGLTKKGWKKEHVGNYYKAITCKGRKAILKKIPWKWCFFRGSLIRNRTARKVITFQAATAKS</sequence>
<dbReference type="EMBL" id="JPVP01000052">
    <property type="protein sequence ID" value="KGR86155.1"/>
    <property type="molecule type" value="Genomic_DNA"/>
</dbReference>